<protein>
    <submittedName>
        <fullName evidence="1">EscE/YscE/SsaE family type III secretion system needle protein co-chaperone</fullName>
    </submittedName>
</protein>
<evidence type="ECO:0000313" key="2">
    <source>
        <dbReference type="Proteomes" id="UP000796104"/>
    </source>
</evidence>
<accession>A0AAX2UXY0</accession>
<comment type="caution">
    <text evidence="1">The sequence shown here is derived from an EMBL/GenBank/DDBJ whole genome shotgun (WGS) entry which is preliminary data.</text>
</comment>
<dbReference type="AlphaFoldDB" id="A0AAX2UXY0"/>
<dbReference type="Pfam" id="PF08988">
    <property type="entry name" value="T3SS_needle_E"/>
    <property type="match status" value="1"/>
</dbReference>
<sequence length="71" mass="7952">MMTSLEARLSGADPAFARELHEQLVQAQGEVKRQLLRGGTPQQYREWQQQADAIEAGLTIIGKLKEHNHGN</sequence>
<dbReference type="NCBIfam" id="TIGR02501">
    <property type="entry name" value="type_III_yscE"/>
    <property type="match status" value="1"/>
</dbReference>
<dbReference type="EMBL" id="PDXJ01000001">
    <property type="protein sequence ID" value="TND57279.1"/>
    <property type="molecule type" value="Genomic_DNA"/>
</dbReference>
<gene>
    <name evidence="1" type="ORF">CF123_00310</name>
</gene>
<reference evidence="1" key="1">
    <citation type="submission" date="2017-10" db="EMBL/GenBank/DDBJ databases">
        <authorList>
            <person name="Colston S.M."/>
            <person name="Graf J."/>
        </authorList>
    </citation>
    <scope>NUCLEOTIDE SEQUENCE</scope>
    <source>
        <strain evidence="1">BAQ071013-135</strain>
    </source>
</reference>
<proteinExistence type="predicted"/>
<evidence type="ECO:0000313" key="1">
    <source>
        <dbReference type="EMBL" id="TND57279.1"/>
    </source>
</evidence>
<name>A0AAX2UXY0_AERVE</name>
<dbReference type="InterPro" id="IPR012671">
    <property type="entry name" value="T3SS_PscE/YscE"/>
</dbReference>
<organism evidence="1 2">
    <name type="scientific">Aeromonas veronii</name>
    <dbReference type="NCBI Taxonomy" id="654"/>
    <lineage>
        <taxon>Bacteria</taxon>
        <taxon>Pseudomonadati</taxon>
        <taxon>Pseudomonadota</taxon>
        <taxon>Gammaproteobacteria</taxon>
        <taxon>Aeromonadales</taxon>
        <taxon>Aeromonadaceae</taxon>
        <taxon>Aeromonas</taxon>
    </lineage>
</organism>
<dbReference type="Gene3D" id="1.20.5.420">
    <property type="entry name" value="Immunoglobulin FC, subunit C"/>
    <property type="match status" value="1"/>
</dbReference>
<dbReference type="RefSeq" id="WP_111900815.1">
    <property type="nucleotide sequence ID" value="NZ_CABMOE010000016.1"/>
</dbReference>
<reference evidence="1" key="2">
    <citation type="journal article" date="2019" name="PLoS ONE">
        <title>Identification and characterization of putative Aeromonas spp. T3SS effectors.</title>
        <authorList>
            <person name="Rangel L.T."/>
            <person name="Marden J."/>
            <person name="Colston S."/>
            <person name="Setubal J.C."/>
            <person name="Graf J."/>
            <person name="Gogarten J.P."/>
        </authorList>
    </citation>
    <scope>NUCLEOTIDE SEQUENCE</scope>
    <source>
        <strain evidence="1">BAQ071013-135</strain>
    </source>
</reference>
<dbReference type="Proteomes" id="UP000796104">
    <property type="component" value="Unassembled WGS sequence"/>
</dbReference>